<gene>
    <name evidence="2" type="ORF">B296_00025515</name>
</gene>
<dbReference type="Proteomes" id="UP000287651">
    <property type="component" value="Unassembled WGS sequence"/>
</dbReference>
<dbReference type="AlphaFoldDB" id="A0A427AT78"/>
<sequence>MGSCVSKCYTSPPPPPDLDSCVLQDKLVISESAPPPNSLSCDFSKAQTPSSSSSCSLLSSSSPSVSSSSSSSSSNSCSSTSSLPQYSSAHKHGDGEAVKPKPAKSAVQTLQPTPKQSVPAKRARSSSPNAVAGRKVYKTENSSAAVAAPQRRRSMQIEKQRHDVMAPQITARKDNTRLRQSLSSEKEIRVHHIHHVHNTQEVSSGVPLADDLDNPLISMDCFIFL</sequence>
<feature type="region of interest" description="Disordered" evidence="1">
    <location>
        <begin position="34"/>
        <end position="132"/>
    </location>
</feature>
<feature type="compositionally biased region" description="Polar residues" evidence="1">
    <location>
        <begin position="106"/>
        <end position="116"/>
    </location>
</feature>
<feature type="compositionally biased region" description="Low complexity" evidence="1">
    <location>
        <begin position="48"/>
        <end position="82"/>
    </location>
</feature>
<feature type="compositionally biased region" description="Polar residues" evidence="1">
    <location>
        <begin position="38"/>
        <end position="47"/>
    </location>
</feature>
<comment type="caution">
    <text evidence="2">The sequence shown here is derived from an EMBL/GenBank/DDBJ whole genome shotgun (WGS) entry which is preliminary data.</text>
</comment>
<accession>A0A427AT78</accession>
<evidence type="ECO:0000313" key="3">
    <source>
        <dbReference type="Proteomes" id="UP000287651"/>
    </source>
</evidence>
<organism evidence="2 3">
    <name type="scientific">Ensete ventricosum</name>
    <name type="common">Abyssinian banana</name>
    <name type="synonym">Musa ensete</name>
    <dbReference type="NCBI Taxonomy" id="4639"/>
    <lineage>
        <taxon>Eukaryota</taxon>
        <taxon>Viridiplantae</taxon>
        <taxon>Streptophyta</taxon>
        <taxon>Embryophyta</taxon>
        <taxon>Tracheophyta</taxon>
        <taxon>Spermatophyta</taxon>
        <taxon>Magnoliopsida</taxon>
        <taxon>Liliopsida</taxon>
        <taxon>Zingiberales</taxon>
        <taxon>Musaceae</taxon>
        <taxon>Ensete</taxon>
    </lineage>
</organism>
<reference evidence="2 3" key="1">
    <citation type="journal article" date="2014" name="Agronomy (Basel)">
        <title>A Draft Genome Sequence for Ensete ventricosum, the Drought-Tolerant Tree Against Hunger.</title>
        <authorList>
            <person name="Harrison J."/>
            <person name="Moore K.A."/>
            <person name="Paszkiewicz K."/>
            <person name="Jones T."/>
            <person name="Grant M."/>
            <person name="Ambacheew D."/>
            <person name="Muzemil S."/>
            <person name="Studholme D.J."/>
        </authorList>
    </citation>
    <scope>NUCLEOTIDE SEQUENCE [LARGE SCALE GENOMIC DNA]</scope>
</reference>
<protein>
    <submittedName>
        <fullName evidence="2">Uncharacterized protein</fullName>
    </submittedName>
</protein>
<evidence type="ECO:0000256" key="1">
    <source>
        <dbReference type="SAM" id="MobiDB-lite"/>
    </source>
</evidence>
<name>A0A427AT78_ENSVE</name>
<evidence type="ECO:0000313" key="2">
    <source>
        <dbReference type="EMBL" id="RRT79347.1"/>
    </source>
</evidence>
<proteinExistence type="predicted"/>
<dbReference type="EMBL" id="AMZH03001424">
    <property type="protein sequence ID" value="RRT79347.1"/>
    <property type="molecule type" value="Genomic_DNA"/>
</dbReference>